<dbReference type="PANTHER" id="PTHR33112">
    <property type="entry name" value="DOMAIN PROTEIN, PUTATIVE-RELATED"/>
    <property type="match status" value="1"/>
</dbReference>
<keyword evidence="3" id="KW-1185">Reference proteome</keyword>
<sequence>MRGWVDDCVNRRKGHDKCERKKSVLPTRVIDVQSNPPKVVVSNGISESYVALSHCWGGLIETRLLDETFSAFTRNGIPEEKLPPTFRDAIFVVRQLNIRWIWIDALCIIQDDANDWDKEAKLMGNVYEGAVFVLSAYSTPGSKAGLGFRRAACVATLQGGEEVYVQRGFIDQYDTFDPLGSRGWCLQEHVLAFAVLGIGRGHIEWTCPAGCYSEKNPKTLQTNQTNIVLNLVTLDPSINSQERAWRHVVTNYTERNLTFEGDKMAALAGVATTFGAGMSRFADSSRMTYVAGLWKETFLKDLMWASNPYNTITPRRERAPSWSWVSLDGPVTWTLLDGLEWAQNSSPDGLEWAPNFYRFCDIDFPSLKLSNTNNTAKSSSGEVSLSGLLVFLTKLPVRRPDVQSVDLNLRDKVIKDDSFFDESLKTALLGAPGSSARVRRDMHGSIDRDTEAPCWALRLAGAQTSASQYSTVFMMLEEAQKQEVDATSKQVFRRVGMLLVSTDCVPVTPIPRLLDDPYGGMWSGEVAKVTVI</sequence>
<proteinExistence type="predicted"/>
<reference evidence="2 3" key="1">
    <citation type="submission" date="2024-04" db="EMBL/GenBank/DDBJ databases">
        <title>Phyllosticta paracitricarpa is synonymous to the EU quarantine fungus P. citricarpa based on phylogenomic analyses.</title>
        <authorList>
            <consortium name="Lawrence Berkeley National Laboratory"/>
            <person name="Van Ingen-Buijs V.A."/>
            <person name="Van Westerhoven A.C."/>
            <person name="Haridas S."/>
            <person name="Skiadas P."/>
            <person name="Martin F."/>
            <person name="Groenewald J.Z."/>
            <person name="Crous P.W."/>
            <person name="Seidl M.F."/>
        </authorList>
    </citation>
    <scope>NUCLEOTIDE SEQUENCE [LARGE SCALE GENOMIC DNA]</scope>
    <source>
        <strain evidence="2 3">CBS 123374</strain>
    </source>
</reference>
<dbReference type="InterPro" id="IPR010730">
    <property type="entry name" value="HET"/>
</dbReference>
<evidence type="ECO:0000313" key="3">
    <source>
        <dbReference type="Proteomes" id="UP001492380"/>
    </source>
</evidence>
<protein>
    <submittedName>
        <fullName evidence="2">Heterokaryon incompatibility protein-domain-containing protein</fullName>
    </submittedName>
</protein>
<dbReference type="Pfam" id="PF06985">
    <property type="entry name" value="HET"/>
    <property type="match status" value="1"/>
</dbReference>
<feature type="domain" description="Heterokaryon incompatibility" evidence="1">
    <location>
        <begin position="49"/>
        <end position="188"/>
    </location>
</feature>
<evidence type="ECO:0000259" key="1">
    <source>
        <dbReference type="Pfam" id="PF06985"/>
    </source>
</evidence>
<accession>A0ABR1Z3W1</accession>
<name>A0ABR1Z3W1_9PEZI</name>
<organism evidence="2 3">
    <name type="scientific">Phyllosticta capitalensis</name>
    <dbReference type="NCBI Taxonomy" id="121624"/>
    <lineage>
        <taxon>Eukaryota</taxon>
        <taxon>Fungi</taxon>
        <taxon>Dikarya</taxon>
        <taxon>Ascomycota</taxon>
        <taxon>Pezizomycotina</taxon>
        <taxon>Dothideomycetes</taxon>
        <taxon>Dothideomycetes incertae sedis</taxon>
        <taxon>Botryosphaeriales</taxon>
        <taxon>Phyllostictaceae</taxon>
        <taxon>Phyllosticta</taxon>
    </lineage>
</organism>
<dbReference type="PANTHER" id="PTHR33112:SF16">
    <property type="entry name" value="HETEROKARYON INCOMPATIBILITY DOMAIN-CONTAINING PROTEIN"/>
    <property type="match status" value="1"/>
</dbReference>
<evidence type="ECO:0000313" key="2">
    <source>
        <dbReference type="EMBL" id="KAK8247096.1"/>
    </source>
</evidence>
<gene>
    <name evidence="2" type="ORF">HDK90DRAFT_461877</name>
</gene>
<dbReference type="EMBL" id="JBBWRZ010000001">
    <property type="protein sequence ID" value="KAK8247096.1"/>
    <property type="molecule type" value="Genomic_DNA"/>
</dbReference>
<dbReference type="Proteomes" id="UP001492380">
    <property type="component" value="Unassembled WGS sequence"/>
</dbReference>
<comment type="caution">
    <text evidence="2">The sequence shown here is derived from an EMBL/GenBank/DDBJ whole genome shotgun (WGS) entry which is preliminary data.</text>
</comment>